<reference evidence="2" key="1">
    <citation type="submission" date="2015-07" db="EMBL/GenBank/DDBJ databases">
        <title>MeaNS - Measles Nucleotide Surveillance Program.</title>
        <authorList>
            <person name="Tran T."/>
            <person name="Druce J."/>
        </authorList>
    </citation>
    <scope>NUCLEOTIDE SEQUENCE</scope>
    <source>
        <strain evidence="2">UCB-OBI-ISO-001</strain>
        <tissue evidence="2">Gonad</tissue>
    </source>
</reference>
<keyword evidence="1" id="KW-0472">Membrane</keyword>
<protein>
    <submittedName>
        <fullName evidence="2">Uncharacterized protein</fullName>
    </submittedName>
</protein>
<dbReference type="AlphaFoldDB" id="A0A0L8HG39"/>
<gene>
    <name evidence="2" type="ORF">OCBIM_22015260mg</name>
</gene>
<evidence type="ECO:0000256" key="1">
    <source>
        <dbReference type="SAM" id="Phobius"/>
    </source>
</evidence>
<feature type="transmembrane region" description="Helical" evidence="1">
    <location>
        <begin position="33"/>
        <end position="55"/>
    </location>
</feature>
<evidence type="ECO:0000313" key="2">
    <source>
        <dbReference type="EMBL" id="KOF88196.1"/>
    </source>
</evidence>
<sequence length="86" mass="10356">MLVTGYEPCTILTSQQQFYIFNLFYLIQKIFQLYFMFFTFSTQCLCCNVCSLFHVRSVINLKHQFCFLNANYSLSFKVKRTKEQVF</sequence>
<accession>A0A0L8HG39</accession>
<name>A0A0L8HG39_OCTBM</name>
<dbReference type="EMBL" id="KQ418216">
    <property type="protein sequence ID" value="KOF88196.1"/>
    <property type="molecule type" value="Genomic_DNA"/>
</dbReference>
<keyword evidence="1" id="KW-0812">Transmembrane</keyword>
<keyword evidence="1" id="KW-1133">Transmembrane helix</keyword>
<organism evidence="2">
    <name type="scientific">Octopus bimaculoides</name>
    <name type="common">California two-spotted octopus</name>
    <dbReference type="NCBI Taxonomy" id="37653"/>
    <lineage>
        <taxon>Eukaryota</taxon>
        <taxon>Metazoa</taxon>
        <taxon>Spiralia</taxon>
        <taxon>Lophotrochozoa</taxon>
        <taxon>Mollusca</taxon>
        <taxon>Cephalopoda</taxon>
        <taxon>Coleoidea</taxon>
        <taxon>Octopodiformes</taxon>
        <taxon>Octopoda</taxon>
        <taxon>Incirrata</taxon>
        <taxon>Octopodidae</taxon>
        <taxon>Octopus</taxon>
    </lineage>
</organism>
<proteinExistence type="predicted"/>